<organism evidence="1 2">
    <name type="scientific">Trifolium medium</name>
    <dbReference type="NCBI Taxonomy" id="97028"/>
    <lineage>
        <taxon>Eukaryota</taxon>
        <taxon>Viridiplantae</taxon>
        <taxon>Streptophyta</taxon>
        <taxon>Embryophyta</taxon>
        <taxon>Tracheophyta</taxon>
        <taxon>Spermatophyta</taxon>
        <taxon>Magnoliopsida</taxon>
        <taxon>eudicotyledons</taxon>
        <taxon>Gunneridae</taxon>
        <taxon>Pentapetalae</taxon>
        <taxon>rosids</taxon>
        <taxon>fabids</taxon>
        <taxon>Fabales</taxon>
        <taxon>Fabaceae</taxon>
        <taxon>Papilionoideae</taxon>
        <taxon>50 kb inversion clade</taxon>
        <taxon>NPAAA clade</taxon>
        <taxon>Hologalegina</taxon>
        <taxon>IRL clade</taxon>
        <taxon>Trifolieae</taxon>
        <taxon>Trifolium</taxon>
    </lineage>
</organism>
<accession>A0A392NCT2</accession>
<evidence type="ECO:0000313" key="2">
    <source>
        <dbReference type="Proteomes" id="UP000265520"/>
    </source>
</evidence>
<comment type="caution">
    <text evidence="1">The sequence shown here is derived from an EMBL/GenBank/DDBJ whole genome shotgun (WGS) entry which is preliminary data.</text>
</comment>
<gene>
    <name evidence="1" type="ORF">A2U01_0017906</name>
</gene>
<evidence type="ECO:0000313" key="1">
    <source>
        <dbReference type="EMBL" id="MCH96915.1"/>
    </source>
</evidence>
<keyword evidence="2" id="KW-1185">Reference proteome</keyword>
<name>A0A392NCT2_9FABA</name>
<dbReference type="Proteomes" id="UP000265520">
    <property type="component" value="Unassembled WGS sequence"/>
</dbReference>
<dbReference type="AlphaFoldDB" id="A0A392NCT2"/>
<dbReference type="EMBL" id="LXQA010033641">
    <property type="protein sequence ID" value="MCH96915.1"/>
    <property type="molecule type" value="Genomic_DNA"/>
</dbReference>
<reference evidence="1 2" key="1">
    <citation type="journal article" date="2018" name="Front. Plant Sci.">
        <title>Red Clover (Trifolium pratense) and Zigzag Clover (T. medium) - A Picture of Genomic Similarities and Differences.</title>
        <authorList>
            <person name="Dluhosova J."/>
            <person name="Istvanek J."/>
            <person name="Nedelnik J."/>
            <person name="Repkova J."/>
        </authorList>
    </citation>
    <scope>NUCLEOTIDE SEQUENCE [LARGE SCALE GENOMIC DNA]</scope>
    <source>
        <strain evidence="2">cv. 10/8</strain>
        <tissue evidence="1">Leaf</tissue>
    </source>
</reference>
<protein>
    <submittedName>
        <fullName evidence="1">Uncharacterized protein</fullName>
    </submittedName>
</protein>
<sequence>MKSISLNRSCLELLLLLREGEEKEAPTQFLFVSDFLHAMGMVMEEVEFVVMWEQENVREKVKWGRY</sequence>
<proteinExistence type="predicted"/>